<evidence type="ECO:0000259" key="1">
    <source>
        <dbReference type="Pfam" id="PF12728"/>
    </source>
</evidence>
<proteinExistence type="predicted"/>
<dbReference type="RefSeq" id="WP_234800435.1">
    <property type="nucleotide sequence ID" value="NZ_CP015136.1"/>
</dbReference>
<evidence type="ECO:0000313" key="3">
    <source>
        <dbReference type="Proteomes" id="UP000076079"/>
    </source>
</evidence>
<protein>
    <submittedName>
        <fullName evidence="2">DNA binding domain, excisionase family</fullName>
    </submittedName>
</protein>
<dbReference type="InterPro" id="IPR041657">
    <property type="entry name" value="HTH_17"/>
</dbReference>
<dbReference type="Proteomes" id="UP000076079">
    <property type="component" value="Chromosome"/>
</dbReference>
<dbReference type="Pfam" id="PF12728">
    <property type="entry name" value="HTH_17"/>
    <property type="match status" value="1"/>
</dbReference>
<dbReference type="GO" id="GO:0003677">
    <property type="term" value="F:DNA binding"/>
    <property type="evidence" value="ECO:0007669"/>
    <property type="project" value="InterPro"/>
</dbReference>
<gene>
    <name evidence="2" type="ORF">LuPra_03372</name>
</gene>
<dbReference type="NCBIfam" id="TIGR01764">
    <property type="entry name" value="excise"/>
    <property type="match status" value="1"/>
</dbReference>
<feature type="domain" description="Helix-turn-helix" evidence="1">
    <location>
        <begin position="14"/>
        <end position="64"/>
    </location>
</feature>
<dbReference type="AlphaFoldDB" id="A0A143PQQ1"/>
<dbReference type="InterPro" id="IPR009061">
    <property type="entry name" value="DNA-bd_dom_put_sf"/>
</dbReference>
<evidence type="ECO:0000313" key="2">
    <source>
        <dbReference type="EMBL" id="AMY10144.1"/>
    </source>
</evidence>
<organism evidence="2 3">
    <name type="scientific">Luteitalea pratensis</name>
    <dbReference type="NCBI Taxonomy" id="1855912"/>
    <lineage>
        <taxon>Bacteria</taxon>
        <taxon>Pseudomonadati</taxon>
        <taxon>Acidobacteriota</taxon>
        <taxon>Vicinamibacteria</taxon>
        <taxon>Vicinamibacterales</taxon>
        <taxon>Vicinamibacteraceae</taxon>
        <taxon>Luteitalea</taxon>
    </lineage>
</organism>
<accession>A0A143PQQ1</accession>
<reference evidence="3" key="2">
    <citation type="submission" date="2016-04" db="EMBL/GenBank/DDBJ databases">
        <title>First Complete Genome Sequence of a Subdivision 6 Acidobacterium.</title>
        <authorList>
            <person name="Huang S."/>
            <person name="Vieira S."/>
            <person name="Bunk B."/>
            <person name="Riedel T."/>
            <person name="Sproeer C."/>
            <person name="Overmann J."/>
        </authorList>
    </citation>
    <scope>NUCLEOTIDE SEQUENCE [LARGE SCALE GENOMIC DNA]</scope>
    <source>
        <strain evidence="3">DSM 100886 HEG_-6_39</strain>
    </source>
</reference>
<name>A0A143PQQ1_LUTPR</name>
<dbReference type="InterPro" id="IPR010093">
    <property type="entry name" value="SinI_DNA-bd"/>
</dbReference>
<reference evidence="2 3" key="1">
    <citation type="journal article" date="2016" name="Genome Announc.">
        <title>First Complete Genome Sequence of a Subdivision 6 Acidobacterium Strain.</title>
        <authorList>
            <person name="Huang S."/>
            <person name="Vieira S."/>
            <person name="Bunk B."/>
            <person name="Riedel T."/>
            <person name="Sproer C."/>
            <person name="Overmann J."/>
        </authorList>
    </citation>
    <scope>NUCLEOTIDE SEQUENCE [LARGE SCALE GENOMIC DNA]</scope>
    <source>
        <strain evidence="3">DSM 100886 HEG_-6_39</strain>
    </source>
</reference>
<dbReference type="EMBL" id="CP015136">
    <property type="protein sequence ID" value="AMY10144.1"/>
    <property type="molecule type" value="Genomic_DNA"/>
</dbReference>
<dbReference type="SUPFAM" id="SSF46955">
    <property type="entry name" value="Putative DNA-binding domain"/>
    <property type="match status" value="1"/>
</dbReference>
<sequence>MRESVMAPVVTDPWLTVQQAAAIAQCDPATVRRGIRSGRLRAIRLQGGRHFRMRQSSVDAWLESFAAVG</sequence>
<keyword evidence="3" id="KW-1185">Reference proteome</keyword>
<dbReference type="KEGG" id="abac:LuPra_03372"/>